<name>A0A1B7MU29_9AGAM</name>
<sequence length="64" mass="7196">MSFQSLKLQPDASSLGLPYRWARQNTIPFNPSNNDSLPDVHWRKALLCYCSRWSHGCSAMALGA</sequence>
<dbReference type="OrthoDB" id="2687273at2759"/>
<dbReference type="AlphaFoldDB" id="A0A1B7MU29"/>
<accession>A0A1B7MU29</accession>
<dbReference type="EMBL" id="KV448441">
    <property type="protein sequence ID" value="OAX36122.1"/>
    <property type="molecule type" value="Genomic_DNA"/>
</dbReference>
<evidence type="ECO:0000313" key="2">
    <source>
        <dbReference type="Proteomes" id="UP000092154"/>
    </source>
</evidence>
<organism evidence="1 2">
    <name type="scientific">Rhizopogon vinicolor AM-OR11-026</name>
    <dbReference type="NCBI Taxonomy" id="1314800"/>
    <lineage>
        <taxon>Eukaryota</taxon>
        <taxon>Fungi</taxon>
        <taxon>Dikarya</taxon>
        <taxon>Basidiomycota</taxon>
        <taxon>Agaricomycotina</taxon>
        <taxon>Agaricomycetes</taxon>
        <taxon>Agaricomycetidae</taxon>
        <taxon>Boletales</taxon>
        <taxon>Suillineae</taxon>
        <taxon>Rhizopogonaceae</taxon>
        <taxon>Rhizopogon</taxon>
    </lineage>
</organism>
<dbReference type="InParanoid" id="A0A1B7MU29"/>
<protein>
    <submittedName>
        <fullName evidence="1">Uncharacterized protein</fullName>
    </submittedName>
</protein>
<gene>
    <name evidence="1" type="ORF">K503DRAFT_772833</name>
</gene>
<dbReference type="Proteomes" id="UP000092154">
    <property type="component" value="Unassembled WGS sequence"/>
</dbReference>
<keyword evidence="2" id="KW-1185">Reference proteome</keyword>
<proteinExistence type="predicted"/>
<reference evidence="1 2" key="1">
    <citation type="submission" date="2016-06" db="EMBL/GenBank/DDBJ databases">
        <title>Comparative genomics of the ectomycorrhizal sister species Rhizopogon vinicolor and Rhizopogon vesiculosus (Basidiomycota: Boletales) reveals a divergence of the mating type B locus.</title>
        <authorList>
            <consortium name="DOE Joint Genome Institute"/>
            <person name="Mujic A.B."/>
            <person name="Kuo A."/>
            <person name="Tritt A."/>
            <person name="Lipzen A."/>
            <person name="Chen C."/>
            <person name="Johnson J."/>
            <person name="Sharma A."/>
            <person name="Barry K."/>
            <person name="Grigoriev I.V."/>
            <person name="Spatafora J.W."/>
        </authorList>
    </citation>
    <scope>NUCLEOTIDE SEQUENCE [LARGE SCALE GENOMIC DNA]</scope>
    <source>
        <strain evidence="1 2">AM-OR11-026</strain>
    </source>
</reference>
<evidence type="ECO:0000313" key="1">
    <source>
        <dbReference type="EMBL" id="OAX36122.1"/>
    </source>
</evidence>